<dbReference type="OrthoDB" id="5675566at2"/>
<dbReference type="CDD" id="cd00130">
    <property type="entry name" value="PAS"/>
    <property type="match status" value="1"/>
</dbReference>
<dbReference type="NCBIfam" id="TIGR00229">
    <property type="entry name" value="sensory_box"/>
    <property type="match status" value="1"/>
</dbReference>
<keyword evidence="2 4" id="KW-0807">Transducer</keyword>
<dbReference type="SMART" id="SM00086">
    <property type="entry name" value="PAC"/>
    <property type="match status" value="1"/>
</dbReference>
<dbReference type="EMBL" id="SWCJ01000005">
    <property type="protein sequence ID" value="TKB55484.1"/>
    <property type="molecule type" value="Genomic_DNA"/>
</dbReference>
<dbReference type="InterPro" id="IPR001610">
    <property type="entry name" value="PAC"/>
</dbReference>
<feature type="domain" description="PAS" evidence="7">
    <location>
        <begin position="25"/>
        <end position="76"/>
    </location>
</feature>
<feature type="domain" description="Methyl-accepting transducer" evidence="6">
    <location>
        <begin position="242"/>
        <end position="478"/>
    </location>
</feature>
<name>A0A4U1BRD3_9GAMM</name>
<dbReference type="InterPro" id="IPR035965">
    <property type="entry name" value="PAS-like_dom_sf"/>
</dbReference>
<keyword evidence="5" id="KW-0812">Transmembrane</keyword>
<dbReference type="PANTHER" id="PTHR32089">
    <property type="entry name" value="METHYL-ACCEPTING CHEMOTAXIS PROTEIN MCPB"/>
    <property type="match status" value="1"/>
</dbReference>
<gene>
    <name evidence="8" type="ORF">FCL42_09880</name>
</gene>
<dbReference type="SMART" id="SM00091">
    <property type="entry name" value="PAS"/>
    <property type="match status" value="1"/>
</dbReference>
<dbReference type="PROSITE" id="PS50112">
    <property type="entry name" value="PAS"/>
    <property type="match status" value="1"/>
</dbReference>
<evidence type="ECO:0000313" key="8">
    <source>
        <dbReference type="EMBL" id="TKB55484.1"/>
    </source>
</evidence>
<comment type="caution">
    <text evidence="8">The sequence shown here is derived from an EMBL/GenBank/DDBJ whole genome shotgun (WGS) entry which is preliminary data.</text>
</comment>
<keyword evidence="5" id="KW-0472">Membrane</keyword>
<dbReference type="Gene3D" id="1.10.287.950">
    <property type="entry name" value="Methyl-accepting chemotaxis protein"/>
    <property type="match status" value="1"/>
</dbReference>
<comment type="similarity">
    <text evidence="3">Belongs to the methyl-accepting chemotaxis (MCP) protein family.</text>
</comment>
<dbReference type="AlphaFoldDB" id="A0A4U1BRD3"/>
<dbReference type="PROSITE" id="PS50111">
    <property type="entry name" value="CHEMOTAXIS_TRANSDUC_2"/>
    <property type="match status" value="1"/>
</dbReference>
<dbReference type="Gene3D" id="3.30.450.20">
    <property type="entry name" value="PAS domain"/>
    <property type="match status" value="1"/>
</dbReference>
<dbReference type="PRINTS" id="PR00260">
    <property type="entry name" value="CHEMTRNSDUCR"/>
</dbReference>
<comment type="subcellular location">
    <subcellularLocation>
        <location evidence="1">Membrane</location>
    </subcellularLocation>
</comment>
<evidence type="ECO:0000256" key="5">
    <source>
        <dbReference type="SAM" id="Phobius"/>
    </source>
</evidence>
<evidence type="ECO:0000259" key="6">
    <source>
        <dbReference type="PROSITE" id="PS50111"/>
    </source>
</evidence>
<dbReference type="GO" id="GO:0007165">
    <property type="term" value="P:signal transduction"/>
    <property type="evidence" value="ECO:0007669"/>
    <property type="project" value="UniProtKB-KW"/>
</dbReference>
<dbReference type="GO" id="GO:0006935">
    <property type="term" value="P:chemotaxis"/>
    <property type="evidence" value="ECO:0007669"/>
    <property type="project" value="InterPro"/>
</dbReference>
<evidence type="ECO:0000313" key="9">
    <source>
        <dbReference type="Proteomes" id="UP000305675"/>
    </source>
</evidence>
<dbReference type="SUPFAM" id="SSF58104">
    <property type="entry name" value="Methyl-accepting chemotaxis protein (MCP) signaling domain"/>
    <property type="match status" value="1"/>
</dbReference>
<dbReference type="InterPro" id="IPR000014">
    <property type="entry name" value="PAS"/>
</dbReference>
<keyword evidence="5" id="KW-1133">Transmembrane helix</keyword>
<reference evidence="8 9" key="1">
    <citation type="submission" date="2019-04" db="EMBL/GenBank/DDBJ databases">
        <authorList>
            <person name="Hwang J.C."/>
        </authorList>
    </citation>
    <scope>NUCLEOTIDE SEQUENCE [LARGE SCALE GENOMIC DNA]</scope>
    <source>
        <strain evidence="8 9">IMCC35002</strain>
    </source>
</reference>
<protein>
    <submittedName>
        <fullName evidence="8">PAS domain S-box protein</fullName>
    </submittedName>
</protein>
<evidence type="ECO:0000256" key="1">
    <source>
        <dbReference type="ARBA" id="ARBA00004370"/>
    </source>
</evidence>
<dbReference type="GO" id="GO:0016020">
    <property type="term" value="C:membrane"/>
    <property type="evidence" value="ECO:0007669"/>
    <property type="project" value="UniProtKB-SubCell"/>
</dbReference>
<dbReference type="Pfam" id="PF00015">
    <property type="entry name" value="MCPsignal"/>
    <property type="match status" value="1"/>
</dbReference>
<sequence>MKRNRTIVDQEVPVPQGRELVSTTDLRGVITYANAAFIEVSGFSEEELIGHNHNLVRHPDMPAAAFKELWEKLKKGQPWRGVVKNRTKDGRYYWVDAFVTPIFEHGQVVGYQSVRRATTPQLKQRALSLYERLNNGKSISRSLTLQQKRMISYVILIAGFIGVAWLFEPWVIACGALMVIAMLGLFYDEAFRVPNLLEKMQEEYDSVSRYVFSGHGSSSVLDFQMQFAQARMTGVLGRTHDASLQLGQLSDNLVGLSEQARQGVQQENQRIGQIAAAVEELSASVSEIANIATSAAGSTEQSKQFCGQAQQGVMGSRDKIIELAKEVDQAAKHAEGLHAEAEKVAHAMKEIDGIAEQTNLLALNAAIEAARAGEQGRGFAVVADEVRALSTRTQQATTEIQKNIEGMHQTLSSWVQKMNHNHKLADACSEAAQASSDDIEQINNQMEQATQLASQNAAAASQQRAAVQEIAQSLTDMQDLTHANLELTADVDGSSQEIQKQVGVIGSLHLSFNQ</sequence>
<evidence type="ECO:0000259" key="7">
    <source>
        <dbReference type="PROSITE" id="PS50112"/>
    </source>
</evidence>
<accession>A0A4U1BRD3</accession>
<dbReference type="Proteomes" id="UP000305675">
    <property type="component" value="Unassembled WGS sequence"/>
</dbReference>
<dbReference type="RefSeq" id="WP_136863241.1">
    <property type="nucleotide sequence ID" value="NZ_SWCJ01000005.1"/>
</dbReference>
<dbReference type="InterPro" id="IPR004089">
    <property type="entry name" value="MCPsignal_dom"/>
</dbReference>
<dbReference type="Pfam" id="PF08447">
    <property type="entry name" value="PAS_3"/>
    <property type="match status" value="1"/>
</dbReference>
<evidence type="ECO:0000256" key="3">
    <source>
        <dbReference type="ARBA" id="ARBA00029447"/>
    </source>
</evidence>
<dbReference type="GO" id="GO:0004888">
    <property type="term" value="F:transmembrane signaling receptor activity"/>
    <property type="evidence" value="ECO:0007669"/>
    <property type="project" value="InterPro"/>
</dbReference>
<feature type="transmembrane region" description="Helical" evidence="5">
    <location>
        <begin position="150"/>
        <end position="167"/>
    </location>
</feature>
<dbReference type="SUPFAM" id="SSF55785">
    <property type="entry name" value="PYP-like sensor domain (PAS domain)"/>
    <property type="match status" value="1"/>
</dbReference>
<evidence type="ECO:0000256" key="4">
    <source>
        <dbReference type="PROSITE-ProRule" id="PRU00284"/>
    </source>
</evidence>
<dbReference type="SMART" id="SM00283">
    <property type="entry name" value="MA"/>
    <property type="match status" value="1"/>
</dbReference>
<keyword evidence="9" id="KW-1185">Reference proteome</keyword>
<evidence type="ECO:0000256" key="2">
    <source>
        <dbReference type="ARBA" id="ARBA00023224"/>
    </source>
</evidence>
<dbReference type="InterPro" id="IPR013655">
    <property type="entry name" value="PAS_fold_3"/>
</dbReference>
<proteinExistence type="inferred from homology"/>
<dbReference type="PANTHER" id="PTHR32089:SF52">
    <property type="entry name" value="CHEMOTAXIS SIGNAL TRANSDUCTION SYSTEM METHYL ACCEPTING SENSORY TRANSDUCER WITH PAS SENSORY DOMAIN"/>
    <property type="match status" value="1"/>
</dbReference>
<dbReference type="InterPro" id="IPR004090">
    <property type="entry name" value="Chemotax_Me-accpt_rcpt"/>
</dbReference>
<organism evidence="8 9">
    <name type="scientific">Ferrimonas aestuarii</name>
    <dbReference type="NCBI Taxonomy" id="2569539"/>
    <lineage>
        <taxon>Bacteria</taxon>
        <taxon>Pseudomonadati</taxon>
        <taxon>Pseudomonadota</taxon>
        <taxon>Gammaproteobacteria</taxon>
        <taxon>Alteromonadales</taxon>
        <taxon>Ferrimonadaceae</taxon>
        <taxon>Ferrimonas</taxon>
    </lineage>
</organism>